<dbReference type="Proteomes" id="UP001139006">
    <property type="component" value="Unassembled WGS sequence"/>
</dbReference>
<organism evidence="1 2">
    <name type="scientific">Ligilactobacillus ubinensis</name>
    <dbReference type="NCBI Taxonomy" id="2876789"/>
    <lineage>
        <taxon>Bacteria</taxon>
        <taxon>Bacillati</taxon>
        <taxon>Bacillota</taxon>
        <taxon>Bacilli</taxon>
        <taxon>Lactobacillales</taxon>
        <taxon>Lactobacillaceae</taxon>
        <taxon>Ligilactobacillus</taxon>
    </lineage>
</organism>
<proteinExistence type="predicted"/>
<dbReference type="EMBL" id="JAIULA010000005">
    <property type="protein sequence ID" value="MCP0886398.1"/>
    <property type="molecule type" value="Genomic_DNA"/>
</dbReference>
<dbReference type="AlphaFoldDB" id="A0A9X2FL80"/>
<protein>
    <submittedName>
        <fullName evidence="1">Uncharacterized protein</fullName>
    </submittedName>
</protein>
<dbReference type="RefSeq" id="WP_253359510.1">
    <property type="nucleotide sequence ID" value="NZ_JAIULA010000005.1"/>
</dbReference>
<accession>A0A9X2FL80</accession>
<gene>
    <name evidence="1" type="ORF">LB941_03485</name>
</gene>
<dbReference type="InterPro" id="IPR036866">
    <property type="entry name" value="RibonucZ/Hydroxyglut_hydro"/>
</dbReference>
<dbReference type="Gene3D" id="3.60.15.10">
    <property type="entry name" value="Ribonuclease Z/Hydroxyacylglutathione hydrolase-like"/>
    <property type="match status" value="1"/>
</dbReference>
<evidence type="ECO:0000313" key="1">
    <source>
        <dbReference type="EMBL" id="MCP0886398.1"/>
    </source>
</evidence>
<keyword evidence="2" id="KW-1185">Reference proteome</keyword>
<evidence type="ECO:0000313" key="2">
    <source>
        <dbReference type="Proteomes" id="UP001139006"/>
    </source>
</evidence>
<sequence>MQLTKTNGYLLFQSDATHLYCDPTHYANELDGKLILITHLYPSLFDVLESLSSNTTVLLSLDLLFLLQKLQRFFAYKKFTLSFKILPCSYAVTLGNIHLTAENSDDSLYGSIVVLIQDQQTKIGYAPIFDPHGKHKKRIKKWKKKWSQIHLDLLIVDSSLLNPVDNLHHFTELDNHKEFSSFINKIQPHELAYVRFSPWNPELLLSFNDIALKSNYHIVWPDYWKNFLQSFSPYADLKNTDSIVSGQKLYFSDKVKVTNYYEYYYELPPLLSTISNQEWAEFAKIINAKALKLL</sequence>
<name>A0A9X2FL80_9LACO</name>
<comment type="caution">
    <text evidence="1">The sequence shown here is derived from an EMBL/GenBank/DDBJ whole genome shotgun (WGS) entry which is preliminary data.</text>
</comment>
<reference evidence="1 2" key="1">
    <citation type="journal article" date="2023" name="Int. J. Syst. Evol. Microbiol.">
        <title>Ligilactobacillus ubinensis sp. nov., a novel species isolated from the wild ferment of a durian fruit (Durio zibethinus).</title>
        <authorList>
            <person name="Heng Y.C."/>
            <person name="Menon N."/>
            <person name="Chen B."/>
            <person name="Loo B.Z.L."/>
            <person name="Wong G.W.J."/>
            <person name="Lim A.C.H."/>
            <person name="Silvaraju S."/>
            <person name="Kittelmann S."/>
        </authorList>
    </citation>
    <scope>NUCLEOTIDE SEQUENCE [LARGE SCALE GENOMIC DNA]</scope>
    <source>
        <strain evidence="1 2">WILCCON 0076</strain>
    </source>
</reference>